<dbReference type="Pfam" id="PF00990">
    <property type="entry name" value="GGDEF"/>
    <property type="match status" value="1"/>
</dbReference>
<evidence type="ECO:0000313" key="3">
    <source>
        <dbReference type="EMBL" id="EAQ99063.1"/>
    </source>
</evidence>
<dbReference type="SUPFAM" id="SSF55073">
    <property type="entry name" value="Nucleotide cyclase"/>
    <property type="match status" value="1"/>
</dbReference>
<dbReference type="PANTHER" id="PTHR33121:SF79">
    <property type="entry name" value="CYCLIC DI-GMP PHOSPHODIESTERASE PDED-RELATED"/>
    <property type="match status" value="1"/>
</dbReference>
<dbReference type="PROSITE" id="PS50887">
    <property type="entry name" value="GGDEF"/>
    <property type="match status" value="1"/>
</dbReference>
<accession>A4A5J2</accession>
<protein>
    <submittedName>
        <fullName evidence="3">Diguanylate cyclase (GGDEF) domain protein</fullName>
    </submittedName>
</protein>
<evidence type="ECO:0000313" key="4">
    <source>
        <dbReference type="Proteomes" id="UP000019205"/>
    </source>
</evidence>
<dbReference type="PANTHER" id="PTHR33121">
    <property type="entry name" value="CYCLIC DI-GMP PHOSPHODIESTERASE PDEF"/>
    <property type="match status" value="1"/>
</dbReference>
<dbReference type="GO" id="GO:0071111">
    <property type="term" value="F:cyclic-guanylate-specific phosphodiesterase activity"/>
    <property type="evidence" value="ECO:0007669"/>
    <property type="project" value="InterPro"/>
</dbReference>
<keyword evidence="4" id="KW-1185">Reference proteome</keyword>
<dbReference type="Proteomes" id="UP000019205">
    <property type="component" value="Chromosome"/>
</dbReference>
<evidence type="ECO:0000256" key="1">
    <source>
        <dbReference type="SAM" id="MobiDB-lite"/>
    </source>
</evidence>
<dbReference type="Gene3D" id="3.30.450.40">
    <property type="match status" value="1"/>
</dbReference>
<dbReference type="InterPro" id="IPR029787">
    <property type="entry name" value="Nucleotide_cyclase"/>
</dbReference>
<sequence>MSKNAAGKGKDKDKGKSGGKGAETAADVSAALSAGVREAEVTNIEMTVLPAHADDSSERVQLLHVHVLRQLRQAQRNLLAVKSLSSLVKYLLEDFPQGFASPQAELRLHDPEEQIARLLPIRKMFGSSLALKSDNYALYQLYPDVPDTALIDLDDRRMFSILSGSTSAAGAVMMPLFDGDRLVGSYHLALTEKMTAYGEQERELFAMLGQLVAAALLRVVEFQRVDQLTLLNPVTEVGNLRAFRRDMLREIYWARRVNHPMTLLYISLDELADICKNYGEVACHFVQRRVSQRLCSELRATDYIAHISATHFAVLLPACNEPHAHDIGERMRQDIDEFAIDDGRGAVLHVALSIGLVCWEPSRHPVESSERLATQMESEAEGAMQKAERAGGNRISVARLGLLML</sequence>
<dbReference type="InterPro" id="IPR043128">
    <property type="entry name" value="Rev_trsase/Diguanyl_cyclase"/>
</dbReference>
<dbReference type="SMART" id="SM00267">
    <property type="entry name" value="GGDEF"/>
    <property type="match status" value="1"/>
</dbReference>
<evidence type="ECO:0000259" key="2">
    <source>
        <dbReference type="PROSITE" id="PS50887"/>
    </source>
</evidence>
<reference evidence="3 4" key="2">
    <citation type="journal article" date="2009" name="PLoS ONE">
        <title>The photosynthetic apparatus and its regulation in the aerobic gammaproteobacterium Congregibacter litoralis gen. nov., sp. nov.</title>
        <authorList>
            <person name="Spring S."/>
            <person name="Lunsdorf H."/>
            <person name="Fuchs B.M."/>
            <person name="Tindall B.J."/>
        </authorList>
    </citation>
    <scope>NUCLEOTIDE SEQUENCE [LARGE SCALE GENOMIC DNA]</scope>
    <source>
        <strain evidence="3">KT71</strain>
    </source>
</reference>
<dbReference type="InterPro" id="IPR029016">
    <property type="entry name" value="GAF-like_dom_sf"/>
</dbReference>
<proteinExistence type="predicted"/>
<dbReference type="STRING" id="314285.KT71_10557"/>
<reference evidence="3 4" key="1">
    <citation type="journal article" date="2007" name="Proc. Natl. Acad. Sci. U.S.A.">
        <title>Characterization of a marine gammaproteobacterium capable of aerobic anoxygenic photosynthesis.</title>
        <authorList>
            <person name="Fuchs B.M."/>
            <person name="Spring S."/>
            <person name="Teeling H."/>
            <person name="Quast C."/>
            <person name="Wulf J."/>
            <person name="Schattenhofer M."/>
            <person name="Yan S."/>
            <person name="Ferriera S."/>
            <person name="Johnson J."/>
            <person name="Glockner F.O."/>
            <person name="Amann R."/>
        </authorList>
    </citation>
    <scope>NUCLEOTIDE SEQUENCE [LARGE SCALE GENOMIC DNA]</scope>
    <source>
        <strain evidence="3">KT71</strain>
    </source>
</reference>
<organism evidence="3 4">
    <name type="scientific">Congregibacter litoralis KT71</name>
    <dbReference type="NCBI Taxonomy" id="314285"/>
    <lineage>
        <taxon>Bacteria</taxon>
        <taxon>Pseudomonadati</taxon>
        <taxon>Pseudomonadota</taxon>
        <taxon>Gammaproteobacteria</taxon>
        <taxon>Cellvibrionales</taxon>
        <taxon>Halieaceae</taxon>
        <taxon>Congregibacter</taxon>
    </lineage>
</organism>
<feature type="domain" description="GGDEF" evidence="2">
    <location>
        <begin position="259"/>
        <end position="400"/>
    </location>
</feature>
<dbReference type="Gene3D" id="3.30.70.270">
    <property type="match status" value="1"/>
</dbReference>
<comment type="caution">
    <text evidence="3">The sequence shown here is derived from an EMBL/GenBank/DDBJ whole genome shotgun (WGS) entry which is preliminary data.</text>
</comment>
<feature type="region of interest" description="Disordered" evidence="1">
    <location>
        <begin position="1"/>
        <end position="24"/>
    </location>
</feature>
<name>A4A5J2_9GAMM</name>
<dbReference type="EMBL" id="AAOA02000003">
    <property type="protein sequence ID" value="EAQ99063.1"/>
    <property type="molecule type" value="Genomic_DNA"/>
</dbReference>
<dbReference type="HOGENOM" id="CLU_737237_0_0_6"/>
<dbReference type="CDD" id="cd01949">
    <property type="entry name" value="GGDEF"/>
    <property type="match status" value="1"/>
</dbReference>
<dbReference type="NCBIfam" id="TIGR00254">
    <property type="entry name" value="GGDEF"/>
    <property type="match status" value="1"/>
</dbReference>
<dbReference type="RefSeq" id="WP_008294548.1">
    <property type="nucleotide sequence ID" value="NZ_CM002299.1"/>
</dbReference>
<dbReference type="eggNOG" id="COG3706">
    <property type="taxonomic scope" value="Bacteria"/>
</dbReference>
<dbReference type="AlphaFoldDB" id="A4A5J2"/>
<gene>
    <name evidence="3" type="ORF">KT71_10557</name>
</gene>
<dbReference type="InterPro" id="IPR050706">
    <property type="entry name" value="Cyclic-di-GMP_PDE-like"/>
</dbReference>
<dbReference type="InterPro" id="IPR000160">
    <property type="entry name" value="GGDEF_dom"/>
</dbReference>